<reference evidence="1 2" key="1">
    <citation type="journal article" date="2018" name="Front. Plant Sci.">
        <title>Red Clover (Trifolium pratense) and Zigzag Clover (T. medium) - A Picture of Genomic Similarities and Differences.</title>
        <authorList>
            <person name="Dluhosova J."/>
            <person name="Istvanek J."/>
            <person name="Nedelnik J."/>
            <person name="Repkova J."/>
        </authorList>
    </citation>
    <scope>NUCLEOTIDE SEQUENCE [LARGE SCALE GENOMIC DNA]</scope>
    <source>
        <strain evidence="2">cv. 10/8</strain>
        <tissue evidence="1">Leaf</tissue>
    </source>
</reference>
<accession>A0A392MV28</accession>
<sequence length="71" mass="7678">MIFGATFSQELLDCVGADCGPESGFKITAFHHIRKYEIGLTEDSFGPGWGIRVMSGSFETAESEEEQVGSS</sequence>
<protein>
    <submittedName>
        <fullName evidence="1">Uncharacterized protein</fullName>
    </submittedName>
</protein>
<comment type="caution">
    <text evidence="1">The sequence shown here is derived from an EMBL/GenBank/DDBJ whole genome shotgun (WGS) entry which is preliminary data.</text>
</comment>
<evidence type="ECO:0000313" key="1">
    <source>
        <dbReference type="EMBL" id="MCH91396.1"/>
    </source>
</evidence>
<evidence type="ECO:0000313" key="2">
    <source>
        <dbReference type="Proteomes" id="UP000265520"/>
    </source>
</evidence>
<name>A0A392MV28_9FABA</name>
<organism evidence="1 2">
    <name type="scientific">Trifolium medium</name>
    <dbReference type="NCBI Taxonomy" id="97028"/>
    <lineage>
        <taxon>Eukaryota</taxon>
        <taxon>Viridiplantae</taxon>
        <taxon>Streptophyta</taxon>
        <taxon>Embryophyta</taxon>
        <taxon>Tracheophyta</taxon>
        <taxon>Spermatophyta</taxon>
        <taxon>Magnoliopsida</taxon>
        <taxon>eudicotyledons</taxon>
        <taxon>Gunneridae</taxon>
        <taxon>Pentapetalae</taxon>
        <taxon>rosids</taxon>
        <taxon>fabids</taxon>
        <taxon>Fabales</taxon>
        <taxon>Fabaceae</taxon>
        <taxon>Papilionoideae</taxon>
        <taxon>50 kb inversion clade</taxon>
        <taxon>NPAAA clade</taxon>
        <taxon>Hologalegina</taxon>
        <taxon>IRL clade</taxon>
        <taxon>Trifolieae</taxon>
        <taxon>Trifolium</taxon>
    </lineage>
</organism>
<dbReference type="AlphaFoldDB" id="A0A392MV28"/>
<keyword evidence="2" id="KW-1185">Reference proteome</keyword>
<proteinExistence type="predicted"/>
<dbReference type="Proteomes" id="UP000265520">
    <property type="component" value="Unassembled WGS sequence"/>
</dbReference>
<dbReference type="EMBL" id="LXQA010020338">
    <property type="protein sequence ID" value="MCH91396.1"/>
    <property type="molecule type" value="Genomic_DNA"/>
</dbReference>